<protein>
    <submittedName>
        <fullName evidence="1">Uncharacterized protein</fullName>
    </submittedName>
</protein>
<accession>A0A0L9USP2</accession>
<organism evidence="1 2">
    <name type="scientific">Phaseolus angularis</name>
    <name type="common">Azuki bean</name>
    <name type="synonym">Vigna angularis</name>
    <dbReference type="NCBI Taxonomy" id="3914"/>
    <lineage>
        <taxon>Eukaryota</taxon>
        <taxon>Viridiplantae</taxon>
        <taxon>Streptophyta</taxon>
        <taxon>Embryophyta</taxon>
        <taxon>Tracheophyta</taxon>
        <taxon>Spermatophyta</taxon>
        <taxon>Magnoliopsida</taxon>
        <taxon>eudicotyledons</taxon>
        <taxon>Gunneridae</taxon>
        <taxon>Pentapetalae</taxon>
        <taxon>rosids</taxon>
        <taxon>fabids</taxon>
        <taxon>Fabales</taxon>
        <taxon>Fabaceae</taxon>
        <taxon>Papilionoideae</taxon>
        <taxon>50 kb inversion clade</taxon>
        <taxon>NPAAA clade</taxon>
        <taxon>indigoferoid/millettioid clade</taxon>
        <taxon>Phaseoleae</taxon>
        <taxon>Vigna</taxon>
    </lineage>
</organism>
<evidence type="ECO:0000313" key="1">
    <source>
        <dbReference type="EMBL" id="KOM45741.1"/>
    </source>
</evidence>
<dbReference type="Gramene" id="KOM45741">
    <property type="protein sequence ID" value="KOM45741"/>
    <property type="gene ID" value="LR48_Vigan06g104700"/>
</dbReference>
<name>A0A0L9USP2_PHAAN</name>
<dbReference type="AlphaFoldDB" id="A0A0L9USP2"/>
<proteinExistence type="predicted"/>
<dbReference type="Proteomes" id="UP000053144">
    <property type="component" value="Chromosome 6"/>
</dbReference>
<evidence type="ECO:0000313" key="2">
    <source>
        <dbReference type="Proteomes" id="UP000053144"/>
    </source>
</evidence>
<gene>
    <name evidence="1" type="ORF">LR48_Vigan06g104700</name>
</gene>
<sequence>MSTSGLYDAFLAEYVWADMSDQVVEMFLDISTLILFMIQVLDLQGHLVEPIEKGAQGLPFLLPDIEKCQESGREDLTHNNIVRQVHIDDVCSPGLVLPSYQSIIRAFHYLGSAIFMISSNKGCWRVPLTANEALGAPLVLETRKTFLELSIVKQKHCLSGLGAFLEKPTSMEEIQRFKPSRVRGKIKEVSKL</sequence>
<dbReference type="EMBL" id="CM003376">
    <property type="protein sequence ID" value="KOM45741.1"/>
    <property type="molecule type" value="Genomic_DNA"/>
</dbReference>
<reference evidence="2" key="1">
    <citation type="journal article" date="2015" name="Proc. Natl. Acad. Sci. U.S.A.">
        <title>Genome sequencing of adzuki bean (Vigna angularis) provides insight into high starch and low fat accumulation and domestication.</title>
        <authorList>
            <person name="Yang K."/>
            <person name="Tian Z."/>
            <person name="Chen C."/>
            <person name="Luo L."/>
            <person name="Zhao B."/>
            <person name="Wang Z."/>
            <person name="Yu L."/>
            <person name="Li Y."/>
            <person name="Sun Y."/>
            <person name="Li W."/>
            <person name="Chen Y."/>
            <person name="Li Y."/>
            <person name="Zhang Y."/>
            <person name="Ai D."/>
            <person name="Zhao J."/>
            <person name="Shang C."/>
            <person name="Ma Y."/>
            <person name="Wu B."/>
            <person name="Wang M."/>
            <person name="Gao L."/>
            <person name="Sun D."/>
            <person name="Zhang P."/>
            <person name="Guo F."/>
            <person name="Wang W."/>
            <person name="Li Y."/>
            <person name="Wang J."/>
            <person name="Varshney R.K."/>
            <person name="Wang J."/>
            <person name="Ling H.Q."/>
            <person name="Wan P."/>
        </authorList>
    </citation>
    <scope>NUCLEOTIDE SEQUENCE</scope>
    <source>
        <strain evidence="2">cv. Jingnong 6</strain>
    </source>
</reference>